<evidence type="ECO:0000256" key="11">
    <source>
        <dbReference type="SAM" id="Phobius"/>
    </source>
</evidence>
<dbReference type="PANTHER" id="PTHR43531">
    <property type="entry name" value="PROTEIN ICFG"/>
    <property type="match status" value="1"/>
</dbReference>
<proteinExistence type="inferred from homology"/>
<evidence type="ECO:0000256" key="2">
    <source>
        <dbReference type="ARBA" id="ARBA00022475"/>
    </source>
</evidence>
<feature type="domain" description="Methyl-accepting transducer" evidence="12">
    <location>
        <begin position="245"/>
        <end position="474"/>
    </location>
</feature>
<dbReference type="CDD" id="cd11386">
    <property type="entry name" value="MCP_signal"/>
    <property type="match status" value="1"/>
</dbReference>
<dbReference type="AlphaFoldDB" id="A0A6V7KE94"/>
<evidence type="ECO:0000256" key="6">
    <source>
        <dbReference type="ARBA" id="ARBA00022692"/>
    </source>
</evidence>
<evidence type="ECO:0000259" key="13">
    <source>
        <dbReference type="PROSITE" id="PS50885"/>
    </source>
</evidence>
<keyword evidence="2" id="KW-1003">Cell membrane</keyword>
<dbReference type="PRINTS" id="PR00260">
    <property type="entry name" value="CHEMTRNSDUCR"/>
</dbReference>
<evidence type="ECO:0000313" key="14">
    <source>
        <dbReference type="EMBL" id="CAD1562089.1"/>
    </source>
</evidence>
<organism evidence="14">
    <name type="scientific">Bracon brevicornis</name>
    <dbReference type="NCBI Taxonomy" id="1563983"/>
    <lineage>
        <taxon>Eukaryota</taxon>
        <taxon>Metazoa</taxon>
        <taxon>Ecdysozoa</taxon>
        <taxon>Arthropoda</taxon>
        <taxon>Hexapoda</taxon>
        <taxon>Insecta</taxon>
        <taxon>Pterygota</taxon>
        <taxon>Neoptera</taxon>
        <taxon>Endopterygota</taxon>
        <taxon>Hymenoptera</taxon>
        <taxon>Apocrita</taxon>
        <taxon>Ichneumonoidea</taxon>
        <taxon>Braconidae</taxon>
        <taxon>Braconinae</taxon>
        <taxon>Bracon</taxon>
    </lineage>
</organism>
<keyword evidence="5" id="KW-0997">Cell inner membrane</keyword>
<keyword evidence="3" id="KW-0488">Methylation</keyword>
<sequence>MLGLFAAQSGNHIFARMDKEILPGLVALNESSELLLRARLDLRLYESLMSNGSQDAATVALKRAKGKIDGASEKWQEYLTYPQAEQEKAISAEMASKRETLMTTFITPALAALEAGNLDEYRQRAGKSTVLYADFDAASKKLVQFKRQNIDDAYIASNAGINRMEIILTVAIALALVLALLSWLLMTHLVVKPLNQAIGVFDRIAQGDLRARFEMQGKNEITQLFSAAQRMRDGLENMVRVVRNGTDAISIGVGEIASGNIDLSSRTEQQAASLDETVSSMEQILSTVSNNEDNTRKANDLAQKASASAARGGGVVSEVVDTMHTIQRSSAKISDIVGVIDGIAFQTNLLALNAAVEAARAGEQGKGFAVVATEVRTLAQRSATAAKEIGSMIDNSLNSIQQGASLVEVAGKTMNEVLDDVRKVADIMDEIMIASGEQSRGISQINIAINQMDGVTQQNAGLVAEVATAAGSLQEQVSHLQHAIASFQLDDGHVSENGLLLAVSPVAMVGVR</sequence>
<evidence type="ECO:0000256" key="1">
    <source>
        <dbReference type="ARBA" id="ARBA00004429"/>
    </source>
</evidence>
<comment type="similarity">
    <text evidence="9">Belongs to the methyl-accepting chemotaxis (MCP) protein family.</text>
</comment>
<protein>
    <recommendedName>
        <fullName evidence="15">Methyl-accepting chemotaxis protein</fullName>
    </recommendedName>
</protein>
<dbReference type="Gene3D" id="1.20.120.30">
    <property type="entry name" value="Aspartate receptor, ligand-binding domain"/>
    <property type="match status" value="1"/>
</dbReference>
<feature type="domain" description="HAMP" evidence="13">
    <location>
        <begin position="188"/>
        <end position="240"/>
    </location>
</feature>
<evidence type="ECO:0000256" key="7">
    <source>
        <dbReference type="ARBA" id="ARBA00022989"/>
    </source>
</evidence>
<keyword evidence="10" id="KW-0807">Transducer</keyword>
<evidence type="ECO:0008006" key="15">
    <source>
        <dbReference type="Google" id="ProtNLM"/>
    </source>
</evidence>
<dbReference type="Pfam" id="PF00015">
    <property type="entry name" value="MCPsignal"/>
    <property type="match status" value="1"/>
</dbReference>
<dbReference type="SMART" id="SM00283">
    <property type="entry name" value="MA"/>
    <property type="match status" value="1"/>
</dbReference>
<evidence type="ECO:0000256" key="4">
    <source>
        <dbReference type="ARBA" id="ARBA00022500"/>
    </source>
</evidence>
<dbReference type="EMBL" id="CADCXW020000098">
    <property type="protein sequence ID" value="CAD1562089.1"/>
    <property type="molecule type" value="Genomic_DNA"/>
</dbReference>
<keyword evidence="6 11" id="KW-0812">Transmembrane</keyword>
<dbReference type="Pfam" id="PF02203">
    <property type="entry name" value="TarH"/>
    <property type="match status" value="1"/>
</dbReference>
<dbReference type="Pfam" id="PF00672">
    <property type="entry name" value="HAMP"/>
    <property type="match status" value="1"/>
</dbReference>
<dbReference type="InterPro" id="IPR004090">
    <property type="entry name" value="Chemotax_Me-accpt_rcpt"/>
</dbReference>
<dbReference type="GO" id="GO:0005886">
    <property type="term" value="C:plasma membrane"/>
    <property type="evidence" value="ECO:0007669"/>
    <property type="project" value="UniProtKB-SubCell"/>
</dbReference>
<keyword evidence="8 11" id="KW-0472">Membrane</keyword>
<dbReference type="GO" id="GO:0006935">
    <property type="term" value="P:chemotaxis"/>
    <property type="evidence" value="ECO:0007669"/>
    <property type="project" value="UniProtKB-KW"/>
</dbReference>
<keyword evidence="4" id="KW-0145">Chemotaxis</keyword>
<keyword evidence="7 11" id="KW-1133">Transmembrane helix</keyword>
<dbReference type="PROSITE" id="PS50111">
    <property type="entry name" value="CHEMOTAXIS_TRANSDUC_2"/>
    <property type="match status" value="1"/>
</dbReference>
<name>A0A6V7KE94_9HYME</name>
<evidence type="ECO:0000256" key="3">
    <source>
        <dbReference type="ARBA" id="ARBA00022481"/>
    </source>
</evidence>
<dbReference type="CDD" id="cd06225">
    <property type="entry name" value="HAMP"/>
    <property type="match status" value="1"/>
</dbReference>
<dbReference type="InterPro" id="IPR051310">
    <property type="entry name" value="MCP_chemotaxis"/>
</dbReference>
<comment type="subcellular location">
    <subcellularLocation>
        <location evidence="1">Cell inner membrane</location>
        <topology evidence="1">Multi-pass membrane protein</topology>
    </subcellularLocation>
</comment>
<dbReference type="Gene3D" id="1.10.287.950">
    <property type="entry name" value="Methyl-accepting chemotaxis protein"/>
    <property type="match status" value="1"/>
</dbReference>
<evidence type="ECO:0000256" key="10">
    <source>
        <dbReference type="PROSITE-ProRule" id="PRU00284"/>
    </source>
</evidence>
<dbReference type="InterPro" id="IPR003122">
    <property type="entry name" value="Tar_rcpt_lig-bd"/>
</dbReference>
<dbReference type="GO" id="GO:0007165">
    <property type="term" value="P:signal transduction"/>
    <property type="evidence" value="ECO:0007669"/>
    <property type="project" value="UniProtKB-KW"/>
</dbReference>
<evidence type="ECO:0000259" key="12">
    <source>
        <dbReference type="PROSITE" id="PS50111"/>
    </source>
</evidence>
<dbReference type="InterPro" id="IPR035440">
    <property type="entry name" value="4HB_MCP_dom_sf"/>
</dbReference>
<dbReference type="FunFam" id="1.10.287.950:FF:000001">
    <property type="entry name" value="Methyl-accepting chemotaxis sensory transducer"/>
    <property type="match status" value="1"/>
</dbReference>
<evidence type="ECO:0000256" key="5">
    <source>
        <dbReference type="ARBA" id="ARBA00022519"/>
    </source>
</evidence>
<evidence type="ECO:0000256" key="9">
    <source>
        <dbReference type="ARBA" id="ARBA00029447"/>
    </source>
</evidence>
<dbReference type="SMART" id="SM00304">
    <property type="entry name" value="HAMP"/>
    <property type="match status" value="1"/>
</dbReference>
<dbReference type="InterPro" id="IPR004089">
    <property type="entry name" value="MCPsignal_dom"/>
</dbReference>
<dbReference type="PANTHER" id="PTHR43531:SF14">
    <property type="entry name" value="METHYL-ACCEPTING CHEMOTAXIS PROTEIN I-RELATED"/>
    <property type="match status" value="1"/>
</dbReference>
<gene>
    <name evidence="14" type="ORF">BBRV_LOCUS76353</name>
</gene>
<dbReference type="PROSITE" id="PS50885">
    <property type="entry name" value="HAMP"/>
    <property type="match status" value="1"/>
</dbReference>
<dbReference type="SUPFAM" id="SSF47170">
    <property type="entry name" value="Aspartate receptor, ligand-binding domain"/>
    <property type="match status" value="1"/>
</dbReference>
<feature type="transmembrane region" description="Helical" evidence="11">
    <location>
        <begin position="166"/>
        <end position="186"/>
    </location>
</feature>
<reference evidence="14" key="1">
    <citation type="submission" date="2020-07" db="EMBL/GenBank/DDBJ databases">
        <authorList>
            <person name="Ferguson B K."/>
        </authorList>
    </citation>
    <scope>NUCLEOTIDE SEQUENCE</scope>
    <source>
        <strain evidence="14">L06</strain>
    </source>
</reference>
<evidence type="ECO:0000256" key="8">
    <source>
        <dbReference type="ARBA" id="ARBA00023136"/>
    </source>
</evidence>
<accession>A0A6V7KE94</accession>
<dbReference type="SUPFAM" id="SSF58104">
    <property type="entry name" value="Methyl-accepting chemotaxis protein (MCP) signaling domain"/>
    <property type="match status" value="1"/>
</dbReference>
<dbReference type="GO" id="GO:0004888">
    <property type="term" value="F:transmembrane signaling receptor activity"/>
    <property type="evidence" value="ECO:0007669"/>
    <property type="project" value="InterPro"/>
</dbReference>
<dbReference type="InterPro" id="IPR003660">
    <property type="entry name" value="HAMP_dom"/>
</dbReference>